<accession>A0A9X2B081</accession>
<evidence type="ECO:0000313" key="3">
    <source>
        <dbReference type="Proteomes" id="UP001139347"/>
    </source>
</evidence>
<dbReference type="Gene3D" id="3.90.180.10">
    <property type="entry name" value="Medium-chain alcohol dehydrogenases, catalytic domain"/>
    <property type="match status" value="1"/>
</dbReference>
<dbReference type="Pfam" id="PF08240">
    <property type="entry name" value="ADH_N"/>
    <property type="match status" value="1"/>
</dbReference>
<organism evidence="2 3">
    <name type="scientific">Paenibacillus mangrovi</name>
    <dbReference type="NCBI Taxonomy" id="2931978"/>
    <lineage>
        <taxon>Bacteria</taxon>
        <taxon>Bacillati</taxon>
        <taxon>Bacillota</taxon>
        <taxon>Bacilli</taxon>
        <taxon>Bacillales</taxon>
        <taxon>Paenibacillaceae</taxon>
        <taxon>Paenibacillus</taxon>
    </lineage>
</organism>
<dbReference type="InterPro" id="IPR020843">
    <property type="entry name" value="ER"/>
</dbReference>
<dbReference type="InterPro" id="IPR050700">
    <property type="entry name" value="YIM1/Zinc_Alcohol_DH_Fams"/>
</dbReference>
<keyword evidence="3" id="KW-1185">Reference proteome</keyword>
<dbReference type="InterPro" id="IPR013154">
    <property type="entry name" value="ADH-like_N"/>
</dbReference>
<dbReference type="PANTHER" id="PTHR11695">
    <property type="entry name" value="ALCOHOL DEHYDROGENASE RELATED"/>
    <property type="match status" value="1"/>
</dbReference>
<proteinExistence type="predicted"/>
<dbReference type="SUPFAM" id="SSF50129">
    <property type="entry name" value="GroES-like"/>
    <property type="match status" value="1"/>
</dbReference>
<dbReference type="InterPro" id="IPR013149">
    <property type="entry name" value="ADH-like_C"/>
</dbReference>
<sequence>MKAMVCTKYGSPDVLELQEIDKPVPKDNEVLVKIVTTTVNSGDCRVRGLRGPLLLRIAMQLIMGLRKPRQPILGVELAGEIESTGKDVTKFRAGDRVFAFTGMKCGAYTEYICLHEDGLLAIKPDRVTFEEAAAVSFGGTTALHFFRKANIRQGQKVLIYGASGAVGTAAVQLAKYYGAEVTGVCSTANVGLVRSLGAGKVIDYSKEDFTKSGELYDMIFDAVGKSLKSNCRKALVPNGKYVSVVGQGVAKVLQEDLMLLKELMETGKLKPVIDRRYTLKKIPEAHRYVDQGHKKGSVVIIVAES</sequence>
<dbReference type="PANTHER" id="PTHR11695:SF648">
    <property type="entry name" value="ZINC-BINDING OXIDOREDUCTASE"/>
    <property type="match status" value="1"/>
</dbReference>
<dbReference type="RefSeq" id="WP_244717634.1">
    <property type="nucleotide sequence ID" value="NZ_JALIRP010000001.1"/>
</dbReference>
<dbReference type="Pfam" id="PF00107">
    <property type="entry name" value="ADH_zinc_N"/>
    <property type="match status" value="1"/>
</dbReference>
<gene>
    <name evidence="2" type="ORF">MUG84_00550</name>
</gene>
<dbReference type="GO" id="GO:0016491">
    <property type="term" value="F:oxidoreductase activity"/>
    <property type="evidence" value="ECO:0007669"/>
    <property type="project" value="InterPro"/>
</dbReference>
<dbReference type="InterPro" id="IPR011032">
    <property type="entry name" value="GroES-like_sf"/>
</dbReference>
<dbReference type="SUPFAM" id="SSF51735">
    <property type="entry name" value="NAD(P)-binding Rossmann-fold domains"/>
    <property type="match status" value="1"/>
</dbReference>
<dbReference type="EMBL" id="JALIRP010000001">
    <property type="protein sequence ID" value="MCJ8010229.1"/>
    <property type="molecule type" value="Genomic_DNA"/>
</dbReference>
<comment type="caution">
    <text evidence="2">The sequence shown here is derived from an EMBL/GenBank/DDBJ whole genome shotgun (WGS) entry which is preliminary data.</text>
</comment>
<protein>
    <submittedName>
        <fullName evidence="2">NAD(P)-dependent alcohol dehydrogenase</fullName>
    </submittedName>
</protein>
<reference evidence="2" key="1">
    <citation type="submission" date="2022-04" db="EMBL/GenBank/DDBJ databases">
        <title>Paenibacillus mangrovi sp. nov., a novel endophytic bacterium isolated from bark of Kandelia candel.</title>
        <authorList>
            <person name="Tuo L."/>
        </authorList>
    </citation>
    <scope>NUCLEOTIDE SEQUENCE</scope>
    <source>
        <strain evidence="2">KQZ6P-2</strain>
    </source>
</reference>
<dbReference type="SMART" id="SM00829">
    <property type="entry name" value="PKS_ER"/>
    <property type="match status" value="1"/>
</dbReference>
<evidence type="ECO:0000313" key="2">
    <source>
        <dbReference type="EMBL" id="MCJ8010229.1"/>
    </source>
</evidence>
<evidence type="ECO:0000259" key="1">
    <source>
        <dbReference type="SMART" id="SM00829"/>
    </source>
</evidence>
<feature type="domain" description="Enoyl reductase (ER)" evidence="1">
    <location>
        <begin position="10"/>
        <end position="300"/>
    </location>
</feature>
<dbReference type="AlphaFoldDB" id="A0A9X2B081"/>
<name>A0A9X2B081_9BACL</name>
<dbReference type="CDD" id="cd08267">
    <property type="entry name" value="MDR1"/>
    <property type="match status" value="1"/>
</dbReference>
<dbReference type="Proteomes" id="UP001139347">
    <property type="component" value="Unassembled WGS sequence"/>
</dbReference>
<dbReference type="Gene3D" id="3.40.50.720">
    <property type="entry name" value="NAD(P)-binding Rossmann-like Domain"/>
    <property type="match status" value="1"/>
</dbReference>
<dbReference type="InterPro" id="IPR036291">
    <property type="entry name" value="NAD(P)-bd_dom_sf"/>
</dbReference>